<sequence>MNSLSQSFEIFNLFQRKLAIRRRFQSLVSIKSKIIMSYWRLYYHLVWATKQRLPLIKPELEAKLHGYIIGKADYLGCITHDINGTENHIHIVASIPPSLSISQYVKKIKGSSSHHWNNTLASNSDKFYWQQGYGVFSMGSKQLETAVNYVKNQKIHHSQGTTIPALENDAPDTS</sequence>
<dbReference type="PANTHER" id="PTHR33360:SF2">
    <property type="entry name" value="TRANSPOSASE FOR INSERTION SEQUENCE ELEMENT IS200"/>
    <property type="match status" value="1"/>
</dbReference>
<evidence type="ECO:0000259" key="1">
    <source>
        <dbReference type="SMART" id="SM01321"/>
    </source>
</evidence>
<dbReference type="GO" id="GO:0006313">
    <property type="term" value="P:DNA transposition"/>
    <property type="evidence" value="ECO:0007669"/>
    <property type="project" value="InterPro"/>
</dbReference>
<organism evidence="2 3">
    <name type="scientific">Hyella patelloides LEGE 07179</name>
    <dbReference type="NCBI Taxonomy" id="945734"/>
    <lineage>
        <taxon>Bacteria</taxon>
        <taxon>Bacillati</taxon>
        <taxon>Cyanobacteriota</taxon>
        <taxon>Cyanophyceae</taxon>
        <taxon>Pleurocapsales</taxon>
        <taxon>Hyellaceae</taxon>
        <taxon>Hyella</taxon>
    </lineage>
</organism>
<name>A0A563VNV0_9CYAN</name>
<dbReference type="Gene3D" id="3.30.70.1290">
    <property type="entry name" value="Transposase IS200-like"/>
    <property type="match status" value="1"/>
</dbReference>
<protein>
    <submittedName>
        <fullName evidence="2">Transposase</fullName>
    </submittedName>
</protein>
<dbReference type="InterPro" id="IPR036515">
    <property type="entry name" value="Transposase_17_sf"/>
</dbReference>
<dbReference type="Proteomes" id="UP000320055">
    <property type="component" value="Unassembled WGS sequence"/>
</dbReference>
<dbReference type="EMBL" id="CAACVJ010000097">
    <property type="protein sequence ID" value="VEP13148.1"/>
    <property type="molecule type" value="Genomic_DNA"/>
</dbReference>
<dbReference type="Pfam" id="PF01797">
    <property type="entry name" value="Y1_Tnp"/>
    <property type="match status" value="1"/>
</dbReference>
<evidence type="ECO:0000313" key="2">
    <source>
        <dbReference type="EMBL" id="VEP13148.1"/>
    </source>
</evidence>
<dbReference type="NCBIfam" id="NF033573">
    <property type="entry name" value="transpos_IS200"/>
    <property type="match status" value="1"/>
</dbReference>
<reference evidence="2 3" key="1">
    <citation type="submission" date="2019-01" db="EMBL/GenBank/DDBJ databases">
        <authorList>
            <person name="Brito A."/>
        </authorList>
    </citation>
    <scope>NUCLEOTIDE SEQUENCE [LARGE SCALE GENOMIC DNA]</scope>
    <source>
        <strain evidence="2">1</strain>
    </source>
</reference>
<feature type="domain" description="Transposase IS200-like" evidence="1">
    <location>
        <begin position="38"/>
        <end position="153"/>
    </location>
</feature>
<proteinExistence type="predicted"/>
<dbReference type="GO" id="GO:0004803">
    <property type="term" value="F:transposase activity"/>
    <property type="evidence" value="ECO:0007669"/>
    <property type="project" value="InterPro"/>
</dbReference>
<gene>
    <name evidence="2" type="ORF">H1P_1860006</name>
</gene>
<dbReference type="SUPFAM" id="SSF143422">
    <property type="entry name" value="Transposase IS200-like"/>
    <property type="match status" value="1"/>
</dbReference>
<dbReference type="PANTHER" id="PTHR33360">
    <property type="entry name" value="TRANSPOSASE FOR INSERTION SEQUENCE ELEMENT IS200"/>
    <property type="match status" value="1"/>
</dbReference>
<evidence type="ECO:0000313" key="3">
    <source>
        <dbReference type="Proteomes" id="UP000320055"/>
    </source>
</evidence>
<keyword evidence="3" id="KW-1185">Reference proteome</keyword>
<dbReference type="SMART" id="SM01321">
    <property type="entry name" value="Y1_Tnp"/>
    <property type="match status" value="1"/>
</dbReference>
<dbReference type="GO" id="GO:0003677">
    <property type="term" value="F:DNA binding"/>
    <property type="evidence" value="ECO:0007669"/>
    <property type="project" value="InterPro"/>
</dbReference>
<dbReference type="AlphaFoldDB" id="A0A563VNV0"/>
<dbReference type="InterPro" id="IPR002686">
    <property type="entry name" value="Transposase_17"/>
</dbReference>
<accession>A0A563VNV0</accession>